<evidence type="ECO:0000256" key="3">
    <source>
        <dbReference type="ARBA" id="ARBA00022989"/>
    </source>
</evidence>
<feature type="transmembrane region" description="Helical" evidence="5">
    <location>
        <begin position="45"/>
        <end position="66"/>
    </location>
</feature>
<dbReference type="InterPro" id="IPR010445">
    <property type="entry name" value="LapA_dom"/>
</dbReference>
<dbReference type="Proteomes" id="UP000326953">
    <property type="component" value="Unassembled WGS sequence"/>
</dbReference>
<evidence type="ECO:0000313" key="8">
    <source>
        <dbReference type="Proteomes" id="UP000326953"/>
    </source>
</evidence>
<name>A0A5E6UM52_PSEFL</name>
<evidence type="ECO:0000256" key="4">
    <source>
        <dbReference type="ARBA" id="ARBA00023136"/>
    </source>
</evidence>
<dbReference type="AlphaFoldDB" id="A0A5E6UM52"/>
<evidence type="ECO:0000259" key="6">
    <source>
        <dbReference type="Pfam" id="PF06305"/>
    </source>
</evidence>
<dbReference type="EMBL" id="CABVHK010000012">
    <property type="protein sequence ID" value="VVN06710.1"/>
    <property type="molecule type" value="Genomic_DNA"/>
</dbReference>
<evidence type="ECO:0000256" key="1">
    <source>
        <dbReference type="ARBA" id="ARBA00022475"/>
    </source>
</evidence>
<dbReference type="Pfam" id="PF06305">
    <property type="entry name" value="LapA_dom"/>
    <property type="match status" value="1"/>
</dbReference>
<dbReference type="GO" id="GO:0005886">
    <property type="term" value="C:plasma membrane"/>
    <property type="evidence" value="ECO:0007669"/>
    <property type="project" value="InterPro"/>
</dbReference>
<dbReference type="OrthoDB" id="7032155at2"/>
<organism evidence="7 8">
    <name type="scientific">Pseudomonas fluorescens</name>
    <dbReference type="NCBI Taxonomy" id="294"/>
    <lineage>
        <taxon>Bacteria</taxon>
        <taxon>Pseudomonadati</taxon>
        <taxon>Pseudomonadota</taxon>
        <taxon>Gammaproteobacteria</taxon>
        <taxon>Pseudomonadales</taxon>
        <taxon>Pseudomonadaceae</taxon>
        <taxon>Pseudomonas</taxon>
    </lineage>
</organism>
<evidence type="ECO:0000256" key="5">
    <source>
        <dbReference type="SAM" id="Phobius"/>
    </source>
</evidence>
<protein>
    <recommendedName>
        <fullName evidence="6">Lipopolysaccharide assembly protein A domain-containing protein</fullName>
    </recommendedName>
</protein>
<dbReference type="RefSeq" id="WP_150712040.1">
    <property type="nucleotide sequence ID" value="NZ_CABVHK010000012.1"/>
</dbReference>
<feature type="domain" description="Lipopolysaccharide assembly protein A" evidence="6">
    <location>
        <begin position="26"/>
        <end position="75"/>
    </location>
</feature>
<evidence type="ECO:0000256" key="2">
    <source>
        <dbReference type="ARBA" id="ARBA00022692"/>
    </source>
</evidence>
<proteinExistence type="predicted"/>
<feature type="transmembrane region" description="Helical" evidence="5">
    <location>
        <begin position="7"/>
        <end position="25"/>
    </location>
</feature>
<accession>A0A5E6UM52</accession>
<gene>
    <name evidence="7" type="ORF">PS662_03630</name>
</gene>
<reference evidence="7 8" key="1">
    <citation type="submission" date="2019-09" db="EMBL/GenBank/DDBJ databases">
        <authorList>
            <person name="Chandra G."/>
            <person name="Truman W A."/>
        </authorList>
    </citation>
    <scope>NUCLEOTIDE SEQUENCE [LARGE SCALE GENOMIC DNA]</scope>
    <source>
        <strain evidence="7">PS662</strain>
    </source>
</reference>
<keyword evidence="4 5" id="KW-0472">Membrane</keyword>
<evidence type="ECO:0000313" key="7">
    <source>
        <dbReference type="EMBL" id="VVN06710.1"/>
    </source>
</evidence>
<keyword evidence="1" id="KW-1003">Cell membrane</keyword>
<sequence length="87" mass="9752">MKNFKRATIAAFLLVVGLIVVLFFLENRQVVSLFFLGWATPQLPVSAWVLLALLTGMVISPILVWFKGIRGRHSLVRGETAGRKSRQ</sequence>
<keyword evidence="2 5" id="KW-0812">Transmembrane</keyword>
<keyword evidence="3 5" id="KW-1133">Transmembrane helix</keyword>